<dbReference type="InterPro" id="IPR036995">
    <property type="entry name" value="MPG_sf"/>
</dbReference>
<dbReference type="GO" id="GO:0003905">
    <property type="term" value="F:alkylbase DNA N-glycosylase activity"/>
    <property type="evidence" value="ECO:0007669"/>
    <property type="project" value="InterPro"/>
</dbReference>
<reference evidence="6 7" key="1">
    <citation type="submission" date="2015-09" db="EMBL/GenBank/DDBJ databases">
        <title>Identification and resolution of microdiversity through metagenomic sequencing of parallel consortia.</title>
        <authorList>
            <person name="Nelson W.C."/>
            <person name="Romine M.F."/>
            <person name="Lindemann S.R."/>
        </authorList>
    </citation>
    <scope>NUCLEOTIDE SEQUENCE [LARGE SCALE GENOMIC DNA]</scope>
    <source>
        <strain evidence="6">Ana</strain>
    </source>
</reference>
<keyword evidence="6" id="KW-0326">Glycosidase</keyword>
<proteinExistence type="inferred from homology"/>
<dbReference type="AlphaFoldDB" id="A0A0P8DL80"/>
<dbReference type="STRING" id="1666911.HLUCCA11_01090"/>
<dbReference type="InterPro" id="IPR011034">
    <property type="entry name" value="Formyl_transferase-like_C_sf"/>
</dbReference>
<gene>
    <name evidence="6" type="ORF">HLUCCA11_01090</name>
</gene>
<evidence type="ECO:0000256" key="2">
    <source>
        <dbReference type="ARBA" id="ARBA00022763"/>
    </source>
</evidence>
<dbReference type="Pfam" id="PF02245">
    <property type="entry name" value="Pur_DNA_glyco"/>
    <property type="match status" value="1"/>
</dbReference>
<evidence type="ECO:0000256" key="5">
    <source>
        <dbReference type="HAMAP-Rule" id="MF_00527"/>
    </source>
</evidence>
<dbReference type="PATRIC" id="fig|1666911.3.peg.2610"/>
<dbReference type="SUPFAM" id="SSF50486">
    <property type="entry name" value="FMT C-terminal domain-like"/>
    <property type="match status" value="1"/>
</dbReference>
<dbReference type="Gene3D" id="3.10.300.10">
    <property type="entry name" value="Methylpurine-DNA glycosylase (MPG)"/>
    <property type="match status" value="1"/>
</dbReference>
<accession>A0A0P8DL80</accession>
<dbReference type="GO" id="GO:0003677">
    <property type="term" value="F:DNA binding"/>
    <property type="evidence" value="ECO:0007669"/>
    <property type="project" value="InterPro"/>
</dbReference>
<evidence type="ECO:0000256" key="4">
    <source>
        <dbReference type="ARBA" id="ARBA00023204"/>
    </source>
</evidence>
<dbReference type="EC" id="3.2.2.-" evidence="5"/>
<dbReference type="HAMAP" id="MF_00527">
    <property type="entry name" value="3MGH"/>
    <property type="match status" value="1"/>
</dbReference>
<name>A0A0P8DL80_9CYAN</name>
<dbReference type="Proteomes" id="UP000050465">
    <property type="component" value="Unassembled WGS sequence"/>
</dbReference>
<dbReference type="GO" id="GO:0006284">
    <property type="term" value="P:base-excision repair"/>
    <property type="evidence" value="ECO:0007669"/>
    <property type="project" value="InterPro"/>
</dbReference>
<organism evidence="6 7">
    <name type="scientific">Phormidesmis priestleyi Ana</name>
    <dbReference type="NCBI Taxonomy" id="1666911"/>
    <lineage>
        <taxon>Bacteria</taxon>
        <taxon>Bacillati</taxon>
        <taxon>Cyanobacteriota</taxon>
        <taxon>Cyanophyceae</taxon>
        <taxon>Leptolyngbyales</taxon>
        <taxon>Leptolyngbyaceae</taxon>
        <taxon>Phormidesmis</taxon>
    </lineage>
</organism>
<evidence type="ECO:0000313" key="7">
    <source>
        <dbReference type="Proteomes" id="UP000050465"/>
    </source>
</evidence>
<sequence length="182" mass="20166">MRKIGAEIIQGQIVETEAYEAGDPAMHAYQTPTKRNAVVFGPAGFVYVYRIYRQYHCFNIVTDRNGLASTILIRAISLVQYPSWIDPAKEKLARVAAGPGKLCRTLKIDESLKGVKLHPDSGIWIEAPSSCRDASPSLKDAQSLETTIPADITQTTRIGLSKGTDILWRWYLTDSPAVSRKT</sequence>
<evidence type="ECO:0000313" key="6">
    <source>
        <dbReference type="EMBL" id="KPQ37677.1"/>
    </source>
</evidence>
<keyword evidence="4 5" id="KW-0234">DNA repair</keyword>
<evidence type="ECO:0000256" key="3">
    <source>
        <dbReference type="ARBA" id="ARBA00022801"/>
    </source>
</evidence>
<protein>
    <recommendedName>
        <fullName evidence="5">Putative 3-methyladenine DNA glycosylase</fullName>
        <ecNumber evidence="5">3.2.2.-</ecNumber>
    </recommendedName>
</protein>
<evidence type="ECO:0000256" key="1">
    <source>
        <dbReference type="ARBA" id="ARBA00009232"/>
    </source>
</evidence>
<dbReference type="EMBL" id="LJZR01000001">
    <property type="protein sequence ID" value="KPQ37677.1"/>
    <property type="molecule type" value="Genomic_DNA"/>
</dbReference>
<dbReference type="InterPro" id="IPR003180">
    <property type="entry name" value="MPG"/>
</dbReference>
<comment type="similarity">
    <text evidence="1 5">Belongs to the DNA glycosylase MPG family.</text>
</comment>
<comment type="caution">
    <text evidence="6">The sequence shown here is derived from an EMBL/GenBank/DDBJ whole genome shotgun (WGS) entry which is preliminary data.</text>
</comment>
<dbReference type="PANTHER" id="PTHR10429">
    <property type="entry name" value="DNA-3-METHYLADENINE GLYCOSYLASE"/>
    <property type="match status" value="1"/>
</dbReference>
<keyword evidence="2 5" id="KW-0227">DNA damage</keyword>
<dbReference type="PANTHER" id="PTHR10429:SF0">
    <property type="entry name" value="DNA-3-METHYLADENINE GLYCOSYLASE"/>
    <property type="match status" value="1"/>
</dbReference>
<keyword evidence="3 5" id="KW-0378">Hydrolase</keyword>